<evidence type="ECO:0000313" key="3">
    <source>
        <dbReference type="Proteomes" id="UP000595296"/>
    </source>
</evidence>
<sequence>MTLKINLGEIWLADLNPRVGSELGKTRPVLIIQDQVLLDAKHPSTLIIPLTTNLIDDAFPLRIRIKAHNKLERDSDLLIDQIRSIDNKRLILGPLTTCSPIIMQTIYKAILEVIGVGPVPCNIL</sequence>
<dbReference type="PIRSF" id="PIRSF033490">
    <property type="entry name" value="MazF"/>
    <property type="match status" value="1"/>
</dbReference>
<dbReference type="SUPFAM" id="SSF50118">
    <property type="entry name" value="Cell growth inhibitor/plasmid maintenance toxic component"/>
    <property type="match status" value="1"/>
</dbReference>
<dbReference type="Proteomes" id="UP000595296">
    <property type="component" value="Chromosome"/>
</dbReference>
<evidence type="ECO:0000256" key="1">
    <source>
        <dbReference type="PIRNR" id="PIRNR033490"/>
    </source>
</evidence>
<dbReference type="EC" id="3.1.-.-" evidence="1"/>
<evidence type="ECO:0000313" key="2">
    <source>
        <dbReference type="EMBL" id="QQV75761.1"/>
    </source>
</evidence>
<gene>
    <name evidence="2" type="primary">mazF</name>
    <name evidence="2" type="ORF">H6P87_01327</name>
</gene>
<dbReference type="Gene3D" id="2.30.30.110">
    <property type="match status" value="1"/>
</dbReference>
<dbReference type="RefSeq" id="WP_202069477.1">
    <property type="nucleotide sequence ID" value="NZ_CP060138.2"/>
</dbReference>
<comment type="similarity">
    <text evidence="1">Belongs to the PemK/MazF family.</text>
</comment>
<dbReference type="GO" id="GO:0016787">
    <property type="term" value="F:hydrolase activity"/>
    <property type="evidence" value="ECO:0007669"/>
    <property type="project" value="UniProtKB-KW"/>
</dbReference>
<keyword evidence="1" id="KW-0540">Nuclease</keyword>
<keyword evidence="3" id="KW-1185">Reference proteome</keyword>
<dbReference type="InterPro" id="IPR011067">
    <property type="entry name" value="Plasmid_toxin/cell-grow_inhib"/>
</dbReference>
<keyword evidence="1 2" id="KW-0378">Hydrolase</keyword>
<dbReference type="EMBL" id="CP060138">
    <property type="protein sequence ID" value="QQV75761.1"/>
    <property type="molecule type" value="Genomic_DNA"/>
</dbReference>
<accession>A0A9E6SR40</accession>
<organism evidence="2 3">
    <name type="scientific">Rickettsia tillamookensis</name>
    <dbReference type="NCBI Taxonomy" id="2761623"/>
    <lineage>
        <taxon>Bacteria</taxon>
        <taxon>Pseudomonadati</taxon>
        <taxon>Pseudomonadota</taxon>
        <taxon>Alphaproteobacteria</taxon>
        <taxon>Rickettsiales</taxon>
        <taxon>Rickettsiaceae</taxon>
        <taxon>Rickettsieae</taxon>
        <taxon>Rickettsia</taxon>
        <taxon>spotted fever group</taxon>
    </lineage>
</organism>
<dbReference type="InterPro" id="IPR003477">
    <property type="entry name" value="PemK-like"/>
</dbReference>
<dbReference type="PANTHER" id="PTHR33988">
    <property type="entry name" value="ENDORIBONUCLEASE MAZF-RELATED"/>
    <property type="match status" value="1"/>
</dbReference>
<proteinExistence type="inferred from homology"/>
<comment type="function">
    <text evidence="1">Toxic component of a type II toxin-antitoxin (TA) system.</text>
</comment>
<dbReference type="PANTHER" id="PTHR33988:SF2">
    <property type="entry name" value="ENDORIBONUCLEASE MAZF"/>
    <property type="match status" value="1"/>
</dbReference>
<reference evidence="2 3" key="1">
    <citation type="journal article" date="2021" name="Int. J. Syst. Evol. Microbiol.">
        <title>Characterization of a novel transitional group Rickettsia species (Rickettsia tillamookensis sp. nov.) from the western black-legged tick, Ixodes pacificus.</title>
        <authorList>
            <person name="Gauthier D.T."/>
            <person name="Karpathy S.E."/>
            <person name="Grizzard S.L."/>
            <person name="Batra D."/>
            <person name="Rowe L.A."/>
            <person name="Paddock C.D."/>
        </authorList>
    </citation>
    <scope>NUCLEOTIDE SEQUENCE [LARGE SCALE GENOMIC DNA]</scope>
    <source>
        <strain evidence="2 3">Tillamook 23</strain>
    </source>
</reference>
<keyword evidence="1" id="KW-0255">Endonuclease</keyword>
<name>A0A9E6SR40_9RICK</name>
<dbReference type="Pfam" id="PF02452">
    <property type="entry name" value="PemK_toxin"/>
    <property type="match status" value="1"/>
</dbReference>
<protein>
    <recommendedName>
        <fullName evidence="1">mRNA interferase</fullName>
        <ecNumber evidence="1">3.1.-.-</ecNumber>
    </recommendedName>
</protein>